<sequence>KAADLPDVFPTMMFSKSRSGDWHYMGYFSTFGAEIFANNDYSKSAVNTPAGLKVFEHWKDLQDEGLIPYEAAMLGDSDYIPLRTAGKLAISGARFGTPLQDYPALIKSYLEQGIFEEPYEVAQYNYPRAPGVDKVPLLTQWNVNVAFGSEDEEINELVAELAWYANNTRAQLFYIKNSKNFVTRKSAGAPPFEEGESMQWWLDVKQALVDNGAMDVGGSLPVYGDLRGALFPQLQKMFSGKVTPQEALDLYEAALNEVVAGL</sequence>
<name>A0A0F8ZVS0_9ZZZZ</name>
<reference evidence="1" key="1">
    <citation type="journal article" date="2015" name="Nature">
        <title>Complex archaea that bridge the gap between prokaryotes and eukaryotes.</title>
        <authorList>
            <person name="Spang A."/>
            <person name="Saw J.H."/>
            <person name="Jorgensen S.L."/>
            <person name="Zaremba-Niedzwiedzka K."/>
            <person name="Martijn J."/>
            <person name="Lind A.E."/>
            <person name="van Eijk R."/>
            <person name="Schleper C."/>
            <person name="Guy L."/>
            <person name="Ettema T.J."/>
        </authorList>
    </citation>
    <scope>NUCLEOTIDE SEQUENCE</scope>
</reference>
<proteinExistence type="predicted"/>
<organism evidence="1">
    <name type="scientific">marine sediment metagenome</name>
    <dbReference type="NCBI Taxonomy" id="412755"/>
    <lineage>
        <taxon>unclassified sequences</taxon>
        <taxon>metagenomes</taxon>
        <taxon>ecological metagenomes</taxon>
    </lineage>
</organism>
<protein>
    <recommendedName>
        <fullName evidence="2">Extracellular solute-binding protein</fullName>
    </recommendedName>
</protein>
<feature type="non-terminal residue" evidence="1">
    <location>
        <position position="1"/>
    </location>
</feature>
<accession>A0A0F8ZVS0</accession>
<evidence type="ECO:0008006" key="2">
    <source>
        <dbReference type="Google" id="ProtNLM"/>
    </source>
</evidence>
<comment type="caution">
    <text evidence="1">The sequence shown here is derived from an EMBL/GenBank/DDBJ whole genome shotgun (WGS) entry which is preliminary data.</text>
</comment>
<dbReference type="Gene3D" id="3.40.190.10">
    <property type="entry name" value="Periplasmic binding protein-like II"/>
    <property type="match status" value="1"/>
</dbReference>
<gene>
    <name evidence="1" type="ORF">LCGC14_2987860</name>
</gene>
<evidence type="ECO:0000313" key="1">
    <source>
        <dbReference type="EMBL" id="KKK64076.1"/>
    </source>
</evidence>
<dbReference type="SUPFAM" id="SSF53850">
    <property type="entry name" value="Periplasmic binding protein-like II"/>
    <property type="match status" value="1"/>
</dbReference>
<dbReference type="EMBL" id="LAZR01061192">
    <property type="protein sequence ID" value="KKK64076.1"/>
    <property type="molecule type" value="Genomic_DNA"/>
</dbReference>
<dbReference type="AlphaFoldDB" id="A0A0F8ZVS0"/>